<evidence type="ECO:0000313" key="2">
    <source>
        <dbReference type="Proteomes" id="UP000261560"/>
    </source>
</evidence>
<dbReference type="AlphaFoldDB" id="A0A3B3B8R4"/>
<accession>A0A3B3B8R4</accession>
<keyword evidence="2" id="KW-1185">Reference proteome</keyword>
<protein>
    <submittedName>
        <fullName evidence="1">Uncharacterized protein</fullName>
    </submittedName>
</protein>
<reference evidence="1" key="2">
    <citation type="submission" date="2025-09" db="UniProtKB">
        <authorList>
            <consortium name="Ensembl"/>
        </authorList>
    </citation>
    <scope>IDENTIFICATION</scope>
</reference>
<dbReference type="PaxDb" id="30732-ENSOMEP00000001529"/>
<evidence type="ECO:0000313" key="1">
    <source>
        <dbReference type="Ensembl" id="ENSOMEP00000001529.1"/>
    </source>
</evidence>
<dbReference type="Ensembl" id="ENSOMET00000014036.1">
    <property type="protein sequence ID" value="ENSOMEP00000001529.1"/>
    <property type="gene ID" value="ENSOMEG00000000771.1"/>
</dbReference>
<name>A0A3B3B8R4_ORYME</name>
<reference evidence="1" key="1">
    <citation type="submission" date="2025-08" db="UniProtKB">
        <authorList>
            <consortium name="Ensembl"/>
        </authorList>
    </citation>
    <scope>IDENTIFICATION</scope>
</reference>
<dbReference type="Proteomes" id="UP000261560">
    <property type="component" value="Unplaced"/>
</dbReference>
<sequence>MKIQNKKRFLLRPQANTNTFSAKLAARGSSDQPPPARAQQMRGCLCCEVVQMAKKRSFFNIQMSYGGTGAYGLVRNLHVSEGTCCSPAVLTFADLCVFLHSVVL</sequence>
<proteinExistence type="predicted"/>
<organism evidence="1 2">
    <name type="scientific">Oryzias melastigma</name>
    <name type="common">Marine medaka</name>
    <dbReference type="NCBI Taxonomy" id="30732"/>
    <lineage>
        <taxon>Eukaryota</taxon>
        <taxon>Metazoa</taxon>
        <taxon>Chordata</taxon>
        <taxon>Craniata</taxon>
        <taxon>Vertebrata</taxon>
        <taxon>Euteleostomi</taxon>
        <taxon>Actinopterygii</taxon>
        <taxon>Neopterygii</taxon>
        <taxon>Teleostei</taxon>
        <taxon>Neoteleostei</taxon>
        <taxon>Acanthomorphata</taxon>
        <taxon>Ovalentaria</taxon>
        <taxon>Atherinomorphae</taxon>
        <taxon>Beloniformes</taxon>
        <taxon>Adrianichthyidae</taxon>
        <taxon>Oryziinae</taxon>
        <taxon>Oryzias</taxon>
    </lineage>
</organism>